<comment type="similarity">
    <text evidence="2">Belongs to the pterin-4-alpha-carbinolamine dehydratase family.</text>
</comment>
<name>A0AAV9JPQ1_9PEZI</name>
<organism evidence="7 8">
    <name type="scientific">Oleoguttula mirabilis</name>
    <dbReference type="NCBI Taxonomy" id="1507867"/>
    <lineage>
        <taxon>Eukaryota</taxon>
        <taxon>Fungi</taxon>
        <taxon>Dikarya</taxon>
        <taxon>Ascomycota</taxon>
        <taxon>Pezizomycotina</taxon>
        <taxon>Dothideomycetes</taxon>
        <taxon>Dothideomycetidae</taxon>
        <taxon>Mycosphaerellales</taxon>
        <taxon>Teratosphaeriaceae</taxon>
        <taxon>Oleoguttula</taxon>
    </lineage>
</organism>
<evidence type="ECO:0000256" key="6">
    <source>
        <dbReference type="SAM" id="MobiDB-lite"/>
    </source>
</evidence>
<dbReference type="InterPro" id="IPR036428">
    <property type="entry name" value="PCD_sf"/>
</dbReference>
<comment type="caution">
    <text evidence="7">The sequence shown here is derived from an EMBL/GenBank/DDBJ whole genome shotgun (WGS) entry which is preliminary data.</text>
</comment>
<accession>A0AAV9JPQ1</accession>
<evidence type="ECO:0000256" key="4">
    <source>
        <dbReference type="ARBA" id="ARBA00023239"/>
    </source>
</evidence>
<sequence>MLSRRLLVSLIGSAPCRAFSNTRLAMVSRSDLAISRSSDEQEVVQAATELIDNGKWHLCHDGVGLERPFVFKTFKATWAFMNEVAEECKRQQHHPEWANIFNRTEIRWTTHNPKGMSTKDAHMARFCDEAAQRHGEQYPKPAEGKTEGGTADEARDCCGHTHA</sequence>
<dbReference type="GO" id="GO:0008124">
    <property type="term" value="F:4-alpha-hydroxytetrahydrobiopterin dehydratase activity"/>
    <property type="evidence" value="ECO:0007669"/>
    <property type="project" value="UniProtKB-EC"/>
</dbReference>
<dbReference type="InterPro" id="IPR001533">
    <property type="entry name" value="Pterin_deHydtase"/>
</dbReference>
<dbReference type="Pfam" id="PF01329">
    <property type="entry name" value="Pterin_4a"/>
    <property type="match status" value="1"/>
</dbReference>
<dbReference type="PANTHER" id="PTHR12599:SF0">
    <property type="entry name" value="PTERIN-4-ALPHA-CARBINOLAMINE DEHYDRATASE"/>
    <property type="match status" value="1"/>
</dbReference>
<feature type="region of interest" description="Disordered" evidence="6">
    <location>
        <begin position="132"/>
        <end position="163"/>
    </location>
</feature>
<dbReference type="AlphaFoldDB" id="A0AAV9JPQ1"/>
<reference evidence="7 8" key="1">
    <citation type="submission" date="2021-11" db="EMBL/GenBank/DDBJ databases">
        <title>Black yeast isolated from Biological Soil Crust.</title>
        <authorList>
            <person name="Kurbessoian T."/>
        </authorList>
    </citation>
    <scope>NUCLEOTIDE SEQUENCE [LARGE SCALE GENOMIC DNA]</scope>
    <source>
        <strain evidence="7 8">CCFEE 5522</strain>
    </source>
</reference>
<keyword evidence="4" id="KW-0456">Lyase</keyword>
<evidence type="ECO:0000256" key="5">
    <source>
        <dbReference type="ARBA" id="ARBA00030497"/>
    </source>
</evidence>
<proteinExistence type="inferred from homology"/>
<dbReference type="Gene3D" id="3.30.1360.20">
    <property type="entry name" value="Transcriptional coactivator/pterin dehydratase"/>
    <property type="match status" value="1"/>
</dbReference>
<evidence type="ECO:0000256" key="3">
    <source>
        <dbReference type="ARBA" id="ARBA00013252"/>
    </source>
</evidence>
<dbReference type="EMBL" id="JAVFHQ010000010">
    <property type="protein sequence ID" value="KAK4547586.1"/>
    <property type="molecule type" value="Genomic_DNA"/>
</dbReference>
<protein>
    <recommendedName>
        <fullName evidence="3">4a-hydroxytetrahydrobiopterin dehydratase</fullName>
        <ecNumber evidence="3">4.2.1.96</ecNumber>
    </recommendedName>
    <alternativeName>
        <fullName evidence="5">4-alpha-hydroxy-tetrahydropterin dehydratase</fullName>
    </alternativeName>
</protein>
<dbReference type="GO" id="GO:0006729">
    <property type="term" value="P:tetrahydrobiopterin biosynthetic process"/>
    <property type="evidence" value="ECO:0007669"/>
    <property type="project" value="InterPro"/>
</dbReference>
<comment type="catalytic activity">
    <reaction evidence="1">
        <text>(4aS,6R)-4a-hydroxy-L-erythro-5,6,7,8-tetrahydrobiopterin = (6R)-L-erythro-6,7-dihydrobiopterin + H2O</text>
        <dbReference type="Rhea" id="RHEA:11920"/>
        <dbReference type="ChEBI" id="CHEBI:15377"/>
        <dbReference type="ChEBI" id="CHEBI:15642"/>
        <dbReference type="ChEBI" id="CHEBI:43120"/>
        <dbReference type="EC" id="4.2.1.96"/>
    </reaction>
</comment>
<evidence type="ECO:0000313" key="8">
    <source>
        <dbReference type="Proteomes" id="UP001324427"/>
    </source>
</evidence>
<dbReference type="PANTHER" id="PTHR12599">
    <property type="entry name" value="PTERIN-4-ALPHA-CARBINOLAMINE DEHYDRATASE"/>
    <property type="match status" value="1"/>
</dbReference>
<dbReference type="Proteomes" id="UP001324427">
    <property type="component" value="Unassembled WGS sequence"/>
</dbReference>
<dbReference type="SUPFAM" id="SSF55248">
    <property type="entry name" value="PCD-like"/>
    <property type="match status" value="1"/>
</dbReference>
<evidence type="ECO:0000256" key="1">
    <source>
        <dbReference type="ARBA" id="ARBA00001554"/>
    </source>
</evidence>
<keyword evidence="8" id="KW-1185">Reference proteome</keyword>
<evidence type="ECO:0000256" key="2">
    <source>
        <dbReference type="ARBA" id="ARBA00006472"/>
    </source>
</evidence>
<evidence type="ECO:0000313" key="7">
    <source>
        <dbReference type="EMBL" id="KAK4547586.1"/>
    </source>
</evidence>
<gene>
    <name evidence="7" type="ORF">LTR36_000543</name>
</gene>
<dbReference type="CDD" id="cd00488">
    <property type="entry name" value="PCD_DCoH"/>
    <property type="match status" value="1"/>
</dbReference>
<dbReference type="EC" id="4.2.1.96" evidence="3"/>